<dbReference type="InterPro" id="IPR047187">
    <property type="entry name" value="SF1_C_Upf1"/>
</dbReference>
<evidence type="ECO:0000259" key="5">
    <source>
        <dbReference type="Pfam" id="PF13087"/>
    </source>
</evidence>
<evidence type="ECO:0000256" key="2">
    <source>
        <dbReference type="ARBA" id="ARBA00022490"/>
    </source>
</evidence>
<dbReference type="InParanoid" id="A0A067M4N9"/>
<proteinExistence type="predicted"/>
<dbReference type="InterPro" id="IPR041677">
    <property type="entry name" value="DNA2/NAM7_AAA_11"/>
</dbReference>
<dbReference type="EMBL" id="KL198067">
    <property type="protein sequence ID" value="KDQ10524.1"/>
    <property type="molecule type" value="Genomic_DNA"/>
</dbReference>
<gene>
    <name evidence="6" type="ORF">BOTBODRAFT_640203</name>
</gene>
<feature type="domain" description="DNA2/NAM7 helicase-like C-terminal" evidence="5">
    <location>
        <begin position="428"/>
        <end position="606"/>
    </location>
</feature>
<dbReference type="STRING" id="930990.A0A067M4N9"/>
<dbReference type="InterPro" id="IPR041679">
    <property type="entry name" value="DNA2/NAM7-like_C"/>
</dbReference>
<dbReference type="AlphaFoldDB" id="A0A067M4N9"/>
<dbReference type="Gene3D" id="3.40.50.300">
    <property type="entry name" value="P-loop containing nucleotide triphosphate hydrolases"/>
    <property type="match status" value="2"/>
</dbReference>
<dbReference type="CDD" id="cd18038">
    <property type="entry name" value="DEXXQc_Helz-like"/>
    <property type="match status" value="1"/>
</dbReference>
<keyword evidence="2" id="KW-0963">Cytoplasm</keyword>
<dbReference type="GO" id="GO:0003723">
    <property type="term" value="F:RNA binding"/>
    <property type="evidence" value="ECO:0007669"/>
    <property type="project" value="InterPro"/>
</dbReference>
<dbReference type="HOGENOM" id="CLU_001666_7_0_1"/>
<reference evidence="7" key="1">
    <citation type="journal article" date="2014" name="Proc. Natl. Acad. Sci. U.S.A.">
        <title>Extensive sampling of basidiomycete genomes demonstrates inadequacy of the white-rot/brown-rot paradigm for wood decay fungi.</title>
        <authorList>
            <person name="Riley R."/>
            <person name="Salamov A.A."/>
            <person name="Brown D.W."/>
            <person name="Nagy L.G."/>
            <person name="Floudas D."/>
            <person name="Held B.W."/>
            <person name="Levasseur A."/>
            <person name="Lombard V."/>
            <person name="Morin E."/>
            <person name="Otillar R."/>
            <person name="Lindquist E.A."/>
            <person name="Sun H."/>
            <person name="LaButti K.M."/>
            <person name="Schmutz J."/>
            <person name="Jabbour D."/>
            <person name="Luo H."/>
            <person name="Baker S.E."/>
            <person name="Pisabarro A.G."/>
            <person name="Walton J.D."/>
            <person name="Blanchette R.A."/>
            <person name="Henrissat B."/>
            <person name="Martin F."/>
            <person name="Cullen D."/>
            <person name="Hibbett D.S."/>
            <person name="Grigoriev I.V."/>
        </authorList>
    </citation>
    <scope>NUCLEOTIDE SEQUENCE [LARGE SCALE GENOMIC DNA]</scope>
    <source>
        <strain evidence="7">FD-172 SS1</strain>
    </source>
</reference>
<evidence type="ECO:0000313" key="7">
    <source>
        <dbReference type="Proteomes" id="UP000027195"/>
    </source>
</evidence>
<evidence type="ECO:0000256" key="1">
    <source>
        <dbReference type="ARBA" id="ARBA00004496"/>
    </source>
</evidence>
<sequence length="659" mass="73697">MHVRVENWEQAEFLLFVAGIRENSPYIEIGDLIHLREVLVDRQKGSGNAFEGRVMALQKREGLIHFQSPHLKGHIQQHFGHPTIGHTFSQFPPDADIPIVFNVSFIMNARPLFMMQAAASAIVRDLFINFNSTLDDRLGARWLFPEPTDMEPVTRVSADGTIECLDSGLNEEQQSAVSSISLHRSPVPYLISGPPGTGKTRTLVEIVLQILRVQPEACILLCAPSNPATDTLALRLRHSLKPNEMLRLNDRNRTFAEIPAEIMQFCYIEDSFFALPPWETLMRYRVVVCSCLDATVLVTAQCTNRSLAELEKSVVHTLHPHRKQAISPHWTHLLIDEAGQASEPEALIPISVVIGPVRGESWENAADVPEPQLVLCGDFNQLGPNLKSEAARAAELDVSLLERLFGRPLYANHSGARARIVMSDSPLQNYRSHPAILMPPSAIFYDDTLEPCAQNGTIVWPGLPNPDLPLVFLGCATADASLDERASWFNPGEIDKLLETIKSLLKNGGRCIPPLRPTDIGVMAPWRGQVWKIRERLRKSGLSAVDVGTVEDYQGRERRVVIISCVRSSARFLEEDAKKGLGFVFERKRMNVAITRAKELLVVIGNGVVLQRDPYWKAFLQFTLRNKLYIGPELDLELDGNYISRLESVTYPVILIVCV</sequence>
<dbReference type="PANTHER" id="PTHR45418">
    <property type="entry name" value="CANCER/TESTIS ANTIGEN 55"/>
    <property type="match status" value="1"/>
</dbReference>
<evidence type="ECO:0000256" key="3">
    <source>
        <dbReference type="ARBA" id="ARBA00023158"/>
    </source>
</evidence>
<comment type="subcellular location">
    <subcellularLocation>
        <location evidence="1">Cytoplasm</location>
    </subcellularLocation>
</comment>
<dbReference type="InterPro" id="IPR026122">
    <property type="entry name" value="MOV-10/SDE3_DEXXQ/H-box"/>
</dbReference>
<dbReference type="GO" id="GO:0032574">
    <property type="term" value="F:5'-3' RNA helicase activity"/>
    <property type="evidence" value="ECO:0007669"/>
    <property type="project" value="InterPro"/>
</dbReference>
<dbReference type="CDD" id="cd18808">
    <property type="entry name" value="SF1_C_Upf1"/>
    <property type="match status" value="1"/>
</dbReference>
<dbReference type="PANTHER" id="PTHR45418:SF1">
    <property type="entry name" value="CANCER_TESTIS ANTIGEN 55"/>
    <property type="match status" value="1"/>
</dbReference>
<evidence type="ECO:0000259" key="4">
    <source>
        <dbReference type="Pfam" id="PF13086"/>
    </source>
</evidence>
<protein>
    <submittedName>
        <fullName evidence="6">Uncharacterized protein</fullName>
    </submittedName>
</protein>
<accession>A0A067M4N9</accession>
<name>A0A067M4N9_BOTB1</name>
<dbReference type="InterPro" id="IPR027417">
    <property type="entry name" value="P-loop_NTPase"/>
</dbReference>
<dbReference type="Pfam" id="PF13086">
    <property type="entry name" value="AAA_11"/>
    <property type="match status" value="1"/>
</dbReference>
<dbReference type="OrthoDB" id="6513042at2759"/>
<dbReference type="GO" id="GO:0031047">
    <property type="term" value="P:regulatory ncRNA-mediated gene silencing"/>
    <property type="evidence" value="ECO:0007669"/>
    <property type="project" value="UniProtKB-KW"/>
</dbReference>
<keyword evidence="7" id="KW-1185">Reference proteome</keyword>
<keyword evidence="3" id="KW-0943">RNA-mediated gene silencing</keyword>
<dbReference type="Pfam" id="PF13087">
    <property type="entry name" value="AAA_12"/>
    <property type="match status" value="1"/>
</dbReference>
<evidence type="ECO:0000313" key="6">
    <source>
        <dbReference type="EMBL" id="KDQ10524.1"/>
    </source>
</evidence>
<feature type="domain" description="DNA2/NAM7 helicase helicase" evidence="4">
    <location>
        <begin position="169"/>
        <end position="245"/>
    </location>
</feature>
<organism evidence="6 7">
    <name type="scientific">Botryobasidium botryosum (strain FD-172 SS1)</name>
    <dbReference type="NCBI Taxonomy" id="930990"/>
    <lineage>
        <taxon>Eukaryota</taxon>
        <taxon>Fungi</taxon>
        <taxon>Dikarya</taxon>
        <taxon>Basidiomycota</taxon>
        <taxon>Agaricomycotina</taxon>
        <taxon>Agaricomycetes</taxon>
        <taxon>Cantharellales</taxon>
        <taxon>Botryobasidiaceae</taxon>
        <taxon>Botryobasidium</taxon>
    </lineage>
</organism>
<dbReference type="GO" id="GO:0005737">
    <property type="term" value="C:cytoplasm"/>
    <property type="evidence" value="ECO:0007669"/>
    <property type="project" value="UniProtKB-SubCell"/>
</dbReference>
<dbReference type="SUPFAM" id="SSF52540">
    <property type="entry name" value="P-loop containing nucleoside triphosphate hydrolases"/>
    <property type="match status" value="1"/>
</dbReference>
<dbReference type="Proteomes" id="UP000027195">
    <property type="component" value="Unassembled WGS sequence"/>
</dbReference>